<proteinExistence type="predicted"/>
<evidence type="ECO:0000313" key="2">
    <source>
        <dbReference type="Proteomes" id="UP000283650"/>
    </source>
</evidence>
<comment type="caution">
    <text evidence="1">The sequence shown here is derived from an EMBL/GenBank/DDBJ whole genome shotgun (WGS) entry which is preliminary data.</text>
</comment>
<protein>
    <submittedName>
        <fullName evidence="1">Uncharacterized protein</fullName>
    </submittedName>
</protein>
<reference evidence="1 2" key="1">
    <citation type="submission" date="2016-10" db="EMBL/GenBank/DDBJ databases">
        <title>Comparative genome analysis of multiple Pseudomonas spp. focuses on biocontrol and plant growth promoting traits.</title>
        <authorList>
            <person name="Tao X.-Y."/>
            <person name="Taylor C.G."/>
        </authorList>
    </citation>
    <scope>NUCLEOTIDE SEQUENCE [LARGE SCALE GENOMIC DNA]</scope>
    <source>
        <strain evidence="1 2">2F9</strain>
    </source>
</reference>
<gene>
    <name evidence="1" type="ORF">BK672_14385</name>
</gene>
<dbReference type="AlphaFoldDB" id="A0A423N9E0"/>
<organism evidence="1 2">
    <name type="scientific">Pseudomonas fluorescens</name>
    <dbReference type="NCBI Taxonomy" id="294"/>
    <lineage>
        <taxon>Bacteria</taxon>
        <taxon>Pseudomonadati</taxon>
        <taxon>Pseudomonadota</taxon>
        <taxon>Gammaproteobacteria</taxon>
        <taxon>Pseudomonadales</taxon>
        <taxon>Pseudomonadaceae</taxon>
        <taxon>Pseudomonas</taxon>
    </lineage>
</organism>
<dbReference type="EMBL" id="MOBY01000007">
    <property type="protein sequence ID" value="RON94727.1"/>
    <property type="molecule type" value="Genomic_DNA"/>
</dbReference>
<accession>A0A423N9E0</accession>
<name>A0A423N9E0_PSEFL</name>
<dbReference type="Proteomes" id="UP000283650">
    <property type="component" value="Unassembled WGS sequence"/>
</dbReference>
<evidence type="ECO:0000313" key="1">
    <source>
        <dbReference type="EMBL" id="RON94727.1"/>
    </source>
</evidence>
<sequence length="67" mass="7117">MTGGYCALSGQKVRSLPAVRLEGFAAVAAFTLDWSFLAAAEQGLGDYGFGLVGAMFRWLFAHEGSLE</sequence>